<protein>
    <recommendedName>
        <fullName evidence="2">RNase H type-1 domain-containing protein</fullName>
    </recommendedName>
</protein>
<feature type="region of interest" description="Disordered" evidence="1">
    <location>
        <begin position="167"/>
        <end position="195"/>
    </location>
</feature>
<dbReference type="EMBL" id="JAUUTY010000006">
    <property type="protein sequence ID" value="KAK1618623.1"/>
    <property type="molecule type" value="Genomic_DNA"/>
</dbReference>
<evidence type="ECO:0000259" key="2">
    <source>
        <dbReference type="PROSITE" id="PS50879"/>
    </source>
</evidence>
<sequence length="262" mass="28401">MGWTKLNADGAFSAKDGSGGCGVVMRDHNGRFLVGASHFFHSSSDPERAELLACKQALVMARSKGLTKMVLETDCLGVVAKIRSNNMDRSIHGPLVEEIKSLLKDFADHSVRHVRRTGNKVAHSLARFGCENKCYGSGQAPPWIAPPPAHHCEIHLCLLRASLQRAGERRTRRAPPPRRHDSTCATQKNPHAKGNRWAVPSPLAVFDSQVWPPPPGSSPHARTAREQAAAAASRRDLDLPLTRKKVASGAALAQAAREVRCG</sequence>
<proteinExistence type="predicted"/>
<dbReference type="InterPro" id="IPR012337">
    <property type="entry name" value="RNaseH-like_sf"/>
</dbReference>
<dbReference type="GO" id="GO:0003676">
    <property type="term" value="F:nucleic acid binding"/>
    <property type="evidence" value="ECO:0007669"/>
    <property type="project" value="InterPro"/>
</dbReference>
<dbReference type="GO" id="GO:0004523">
    <property type="term" value="F:RNA-DNA hybrid ribonuclease activity"/>
    <property type="evidence" value="ECO:0007669"/>
    <property type="project" value="InterPro"/>
</dbReference>
<gene>
    <name evidence="3" type="ORF">QYE76_024140</name>
</gene>
<evidence type="ECO:0000313" key="4">
    <source>
        <dbReference type="Proteomes" id="UP001231189"/>
    </source>
</evidence>
<dbReference type="Gene3D" id="3.30.420.10">
    <property type="entry name" value="Ribonuclease H-like superfamily/Ribonuclease H"/>
    <property type="match status" value="1"/>
</dbReference>
<dbReference type="Proteomes" id="UP001231189">
    <property type="component" value="Unassembled WGS sequence"/>
</dbReference>
<dbReference type="PANTHER" id="PTHR47723">
    <property type="entry name" value="OS05G0353850 PROTEIN"/>
    <property type="match status" value="1"/>
</dbReference>
<feature type="region of interest" description="Disordered" evidence="1">
    <location>
        <begin position="209"/>
        <end position="237"/>
    </location>
</feature>
<dbReference type="SUPFAM" id="SSF53098">
    <property type="entry name" value="Ribonuclease H-like"/>
    <property type="match status" value="1"/>
</dbReference>
<dbReference type="InterPro" id="IPR036397">
    <property type="entry name" value="RNaseH_sf"/>
</dbReference>
<dbReference type="PANTHER" id="PTHR47723:SF19">
    <property type="entry name" value="POLYNUCLEOTIDYL TRANSFERASE, RIBONUCLEASE H-LIKE SUPERFAMILY PROTEIN"/>
    <property type="match status" value="1"/>
</dbReference>
<organism evidence="3 4">
    <name type="scientific">Lolium multiflorum</name>
    <name type="common">Italian ryegrass</name>
    <name type="synonym">Lolium perenne subsp. multiflorum</name>
    <dbReference type="NCBI Taxonomy" id="4521"/>
    <lineage>
        <taxon>Eukaryota</taxon>
        <taxon>Viridiplantae</taxon>
        <taxon>Streptophyta</taxon>
        <taxon>Embryophyta</taxon>
        <taxon>Tracheophyta</taxon>
        <taxon>Spermatophyta</taxon>
        <taxon>Magnoliopsida</taxon>
        <taxon>Liliopsida</taxon>
        <taxon>Poales</taxon>
        <taxon>Poaceae</taxon>
        <taxon>BOP clade</taxon>
        <taxon>Pooideae</taxon>
        <taxon>Poodae</taxon>
        <taxon>Poeae</taxon>
        <taxon>Poeae Chloroplast Group 2 (Poeae type)</taxon>
        <taxon>Loliodinae</taxon>
        <taxon>Loliinae</taxon>
        <taxon>Lolium</taxon>
    </lineage>
</organism>
<accession>A0AAD8RBJ2</accession>
<dbReference type="AlphaFoldDB" id="A0AAD8RBJ2"/>
<dbReference type="CDD" id="cd06222">
    <property type="entry name" value="RNase_H_like"/>
    <property type="match status" value="1"/>
</dbReference>
<dbReference type="Pfam" id="PF13456">
    <property type="entry name" value="RVT_3"/>
    <property type="match status" value="1"/>
</dbReference>
<dbReference type="InterPro" id="IPR053151">
    <property type="entry name" value="RNase_H-like"/>
</dbReference>
<feature type="domain" description="RNase H type-1" evidence="2">
    <location>
        <begin position="1"/>
        <end position="131"/>
    </location>
</feature>
<comment type="caution">
    <text evidence="3">The sequence shown here is derived from an EMBL/GenBank/DDBJ whole genome shotgun (WGS) entry which is preliminary data.</text>
</comment>
<dbReference type="InterPro" id="IPR002156">
    <property type="entry name" value="RNaseH_domain"/>
</dbReference>
<keyword evidence="4" id="KW-1185">Reference proteome</keyword>
<name>A0AAD8RBJ2_LOLMU</name>
<evidence type="ECO:0000256" key="1">
    <source>
        <dbReference type="SAM" id="MobiDB-lite"/>
    </source>
</evidence>
<reference evidence="3" key="1">
    <citation type="submission" date="2023-07" db="EMBL/GenBank/DDBJ databases">
        <title>A chromosome-level genome assembly of Lolium multiflorum.</title>
        <authorList>
            <person name="Chen Y."/>
            <person name="Copetti D."/>
            <person name="Kolliker R."/>
            <person name="Studer B."/>
        </authorList>
    </citation>
    <scope>NUCLEOTIDE SEQUENCE</scope>
    <source>
        <strain evidence="3">02402/16</strain>
        <tissue evidence="3">Leaf</tissue>
    </source>
</reference>
<dbReference type="PROSITE" id="PS50879">
    <property type="entry name" value="RNASE_H_1"/>
    <property type="match status" value="1"/>
</dbReference>
<evidence type="ECO:0000313" key="3">
    <source>
        <dbReference type="EMBL" id="KAK1618623.1"/>
    </source>
</evidence>
<dbReference type="InterPro" id="IPR044730">
    <property type="entry name" value="RNase_H-like_dom_plant"/>
</dbReference>